<gene>
    <name evidence="4" type="ORF">GCM10011409_39670</name>
</gene>
<keyword evidence="5" id="KW-1185">Reference proteome</keyword>
<name>A0A9W5U1F6_9BACI</name>
<keyword evidence="2" id="KW-0812">Transmembrane</keyword>
<evidence type="ECO:0000259" key="3">
    <source>
        <dbReference type="PROSITE" id="PS50943"/>
    </source>
</evidence>
<reference evidence="4" key="2">
    <citation type="submission" date="2020-09" db="EMBL/GenBank/DDBJ databases">
        <authorList>
            <person name="Sun Q."/>
            <person name="Zhou Y."/>
        </authorList>
    </citation>
    <scope>NUCLEOTIDE SEQUENCE</scope>
    <source>
        <strain evidence="4">CGMCC 1.15454</strain>
    </source>
</reference>
<accession>A0A9W5U1F6</accession>
<dbReference type="Pfam" id="PF01381">
    <property type="entry name" value="HTH_3"/>
    <property type="match status" value="1"/>
</dbReference>
<dbReference type="Gene3D" id="1.10.260.40">
    <property type="entry name" value="lambda repressor-like DNA-binding domains"/>
    <property type="match status" value="1"/>
</dbReference>
<keyword evidence="2" id="KW-0472">Membrane</keyword>
<proteinExistence type="predicted"/>
<keyword evidence="1" id="KW-0238">DNA-binding</keyword>
<dbReference type="GO" id="GO:0003677">
    <property type="term" value="F:DNA binding"/>
    <property type="evidence" value="ECO:0007669"/>
    <property type="project" value="UniProtKB-KW"/>
</dbReference>
<dbReference type="PROSITE" id="PS50943">
    <property type="entry name" value="HTH_CROC1"/>
    <property type="match status" value="1"/>
</dbReference>
<dbReference type="CDD" id="cd00093">
    <property type="entry name" value="HTH_XRE"/>
    <property type="match status" value="1"/>
</dbReference>
<dbReference type="SUPFAM" id="SSF47413">
    <property type="entry name" value="lambda repressor-like DNA-binding domains"/>
    <property type="match status" value="1"/>
</dbReference>
<reference evidence="4" key="1">
    <citation type="journal article" date="2014" name="Int. J. Syst. Evol. Microbiol.">
        <title>Complete genome sequence of Corynebacterium casei LMG S-19264T (=DSM 44701T), isolated from a smear-ripened cheese.</title>
        <authorList>
            <consortium name="US DOE Joint Genome Institute (JGI-PGF)"/>
            <person name="Walter F."/>
            <person name="Albersmeier A."/>
            <person name="Kalinowski J."/>
            <person name="Ruckert C."/>
        </authorList>
    </citation>
    <scope>NUCLEOTIDE SEQUENCE</scope>
    <source>
        <strain evidence="4">CGMCC 1.15454</strain>
    </source>
</reference>
<dbReference type="InterPro" id="IPR001387">
    <property type="entry name" value="Cro/C1-type_HTH"/>
</dbReference>
<evidence type="ECO:0000256" key="1">
    <source>
        <dbReference type="ARBA" id="ARBA00023125"/>
    </source>
</evidence>
<protein>
    <recommendedName>
        <fullName evidence="3">HTH cro/C1-type domain-containing protein</fullName>
    </recommendedName>
</protein>
<comment type="caution">
    <text evidence="4">The sequence shown here is derived from an EMBL/GenBank/DDBJ whole genome shotgun (WGS) entry which is preliminary data.</text>
</comment>
<feature type="domain" description="HTH cro/C1-type" evidence="3">
    <location>
        <begin position="1"/>
        <end position="35"/>
    </location>
</feature>
<evidence type="ECO:0000256" key="2">
    <source>
        <dbReference type="SAM" id="Phobius"/>
    </source>
</evidence>
<keyword evidence="2" id="KW-1133">Transmembrane helix</keyword>
<dbReference type="RefSeq" id="WP_230856222.1">
    <property type="nucleotide sequence ID" value="NZ_BMJD01000049.1"/>
</dbReference>
<dbReference type="AlphaFoldDB" id="A0A9W5U1F6"/>
<evidence type="ECO:0000313" key="5">
    <source>
        <dbReference type="Proteomes" id="UP000621492"/>
    </source>
</evidence>
<evidence type="ECO:0000313" key="4">
    <source>
        <dbReference type="EMBL" id="GGB58228.1"/>
    </source>
</evidence>
<dbReference type="InterPro" id="IPR010982">
    <property type="entry name" value="Lambda_DNA-bd_dom_sf"/>
</dbReference>
<dbReference type="PANTHER" id="PTHR46558">
    <property type="entry name" value="TRACRIPTIONAL REGULATORY PROTEIN-RELATED-RELATED"/>
    <property type="match status" value="1"/>
</dbReference>
<dbReference type="PANTHER" id="PTHR46558:SF15">
    <property type="entry name" value="HELIX-TURN-HELIX DOMAIN PROTEIN"/>
    <property type="match status" value="1"/>
</dbReference>
<organism evidence="4 5">
    <name type="scientific">Lentibacillus populi</name>
    <dbReference type="NCBI Taxonomy" id="1827502"/>
    <lineage>
        <taxon>Bacteria</taxon>
        <taxon>Bacillati</taxon>
        <taxon>Bacillota</taxon>
        <taxon>Bacilli</taxon>
        <taxon>Bacillales</taxon>
        <taxon>Bacillaceae</taxon>
        <taxon>Lentibacillus</taxon>
    </lineage>
</organism>
<feature type="transmembrane region" description="Helical" evidence="2">
    <location>
        <begin position="62"/>
        <end position="92"/>
    </location>
</feature>
<dbReference type="Proteomes" id="UP000621492">
    <property type="component" value="Unassembled WGS sequence"/>
</dbReference>
<dbReference type="EMBL" id="BMJD01000049">
    <property type="protein sequence ID" value="GGB58228.1"/>
    <property type="molecule type" value="Genomic_DNA"/>
</dbReference>
<sequence length="103" mass="11842">MSRQAVYKWESNKEYPDIDKLIKISDTFGVTIDELIKKDESLQKKISIDEDESFEEFSDPRFYLGVILGTFIFDGTLSNILTSTGLFTILFLTDVIKSIKSLF</sequence>